<dbReference type="Proteomes" id="UP001608902">
    <property type="component" value="Unassembled WGS sequence"/>
</dbReference>
<dbReference type="EMBL" id="JBGFUD010010603">
    <property type="protein sequence ID" value="MFH4982955.1"/>
    <property type="molecule type" value="Genomic_DNA"/>
</dbReference>
<dbReference type="AlphaFoldDB" id="A0ABD6ESL2"/>
<evidence type="ECO:0000313" key="2">
    <source>
        <dbReference type="EMBL" id="MFH4982955.1"/>
    </source>
</evidence>
<reference evidence="2 3" key="1">
    <citation type="submission" date="2024-08" db="EMBL/GenBank/DDBJ databases">
        <title>Gnathostoma spinigerum genome.</title>
        <authorList>
            <person name="Gonzalez-Bertolin B."/>
            <person name="Monzon S."/>
            <person name="Zaballos A."/>
            <person name="Jimenez P."/>
            <person name="Dekumyoy P."/>
            <person name="Varona S."/>
            <person name="Cuesta I."/>
            <person name="Sumanam S."/>
            <person name="Adisakwattana P."/>
            <person name="Gasser R.B."/>
            <person name="Hernandez-Gonzalez A."/>
            <person name="Young N.D."/>
            <person name="Perteguer M.J."/>
        </authorList>
    </citation>
    <scope>NUCLEOTIDE SEQUENCE [LARGE SCALE GENOMIC DNA]</scope>
    <source>
        <strain evidence="2">AL3</strain>
        <tissue evidence="2">Liver</tissue>
    </source>
</reference>
<name>A0ABD6ESL2_9BILA</name>
<keyword evidence="3" id="KW-1185">Reference proteome</keyword>
<feature type="signal peptide" evidence="1">
    <location>
        <begin position="1"/>
        <end position="19"/>
    </location>
</feature>
<proteinExistence type="predicted"/>
<evidence type="ECO:0000256" key="1">
    <source>
        <dbReference type="SAM" id="SignalP"/>
    </source>
</evidence>
<feature type="chain" id="PRO_5044744028" evidence="1">
    <location>
        <begin position="20"/>
        <end position="72"/>
    </location>
</feature>
<organism evidence="2 3">
    <name type="scientific">Gnathostoma spinigerum</name>
    <dbReference type="NCBI Taxonomy" id="75299"/>
    <lineage>
        <taxon>Eukaryota</taxon>
        <taxon>Metazoa</taxon>
        <taxon>Ecdysozoa</taxon>
        <taxon>Nematoda</taxon>
        <taxon>Chromadorea</taxon>
        <taxon>Rhabditida</taxon>
        <taxon>Spirurina</taxon>
        <taxon>Gnathostomatomorpha</taxon>
        <taxon>Gnathostomatoidea</taxon>
        <taxon>Gnathostomatidae</taxon>
        <taxon>Gnathostoma</taxon>
    </lineage>
</organism>
<gene>
    <name evidence="2" type="ORF">AB6A40_009664</name>
</gene>
<accession>A0ABD6ESL2</accession>
<protein>
    <submittedName>
        <fullName evidence="2">Uncharacterized protein</fullName>
    </submittedName>
</protein>
<sequence>MTYLYYLLILLTVTHFSFTQLFNTPLGNNEASAANGFKTVFGDGISTQSGVYTGDEIAKLWLICSGPGCPRG</sequence>
<keyword evidence="1" id="KW-0732">Signal</keyword>
<comment type="caution">
    <text evidence="2">The sequence shown here is derived from an EMBL/GenBank/DDBJ whole genome shotgun (WGS) entry which is preliminary data.</text>
</comment>
<evidence type="ECO:0000313" key="3">
    <source>
        <dbReference type="Proteomes" id="UP001608902"/>
    </source>
</evidence>